<comment type="caution">
    <text evidence="13">The sequence shown here is derived from an EMBL/GenBank/DDBJ whole genome shotgun (WGS) entry which is preliminary data.</text>
</comment>
<dbReference type="Proteomes" id="UP001521116">
    <property type="component" value="Unassembled WGS sequence"/>
</dbReference>
<feature type="signal peptide" evidence="11">
    <location>
        <begin position="1"/>
        <end position="17"/>
    </location>
</feature>
<evidence type="ECO:0000256" key="2">
    <source>
        <dbReference type="ARBA" id="ARBA00011245"/>
    </source>
</evidence>
<dbReference type="EMBL" id="JAJVDC020000167">
    <property type="protein sequence ID" value="KAL1620505.1"/>
    <property type="molecule type" value="Genomic_DNA"/>
</dbReference>
<evidence type="ECO:0000256" key="10">
    <source>
        <dbReference type="ARBA" id="ARBA00043962"/>
    </source>
</evidence>
<dbReference type="InterPro" id="IPR045175">
    <property type="entry name" value="M28_fam"/>
</dbReference>
<keyword evidence="14" id="KW-1185">Reference proteome</keyword>
<evidence type="ECO:0000256" key="9">
    <source>
        <dbReference type="ARBA" id="ARBA00023157"/>
    </source>
</evidence>
<evidence type="ECO:0000256" key="5">
    <source>
        <dbReference type="ARBA" id="ARBA00022723"/>
    </source>
</evidence>
<evidence type="ECO:0000256" key="11">
    <source>
        <dbReference type="RuleBase" id="RU361240"/>
    </source>
</evidence>
<feature type="domain" description="Peptidase M28" evidence="12">
    <location>
        <begin position="162"/>
        <end position="366"/>
    </location>
</feature>
<evidence type="ECO:0000256" key="3">
    <source>
        <dbReference type="ARBA" id="ARBA00022438"/>
    </source>
</evidence>
<keyword evidence="5 11" id="KW-0479">Metal-binding</keyword>
<dbReference type="PANTHER" id="PTHR12147">
    <property type="entry name" value="METALLOPEPTIDASE M28 FAMILY MEMBER"/>
    <property type="match status" value="1"/>
</dbReference>
<dbReference type="EC" id="3.4.-.-" evidence="11"/>
<accession>A0ABR3SHL8</accession>
<evidence type="ECO:0000256" key="8">
    <source>
        <dbReference type="ARBA" id="ARBA00022833"/>
    </source>
</evidence>
<evidence type="ECO:0000313" key="13">
    <source>
        <dbReference type="EMBL" id="KAL1620505.1"/>
    </source>
</evidence>
<proteinExistence type="inferred from homology"/>
<evidence type="ECO:0000256" key="6">
    <source>
        <dbReference type="ARBA" id="ARBA00022729"/>
    </source>
</evidence>
<comment type="similarity">
    <text evidence="10">Belongs to the peptidase M28 family. M28E subfamily.</text>
</comment>
<evidence type="ECO:0000259" key="12">
    <source>
        <dbReference type="Pfam" id="PF04389"/>
    </source>
</evidence>
<reference evidence="13 14" key="1">
    <citation type="submission" date="2024-02" db="EMBL/GenBank/DDBJ databases">
        <title>De novo assembly and annotation of 12 fungi associated with fruit tree decline syndrome in Ontario, Canada.</title>
        <authorList>
            <person name="Sulman M."/>
            <person name="Ellouze W."/>
            <person name="Ilyukhin E."/>
        </authorList>
    </citation>
    <scope>NUCLEOTIDE SEQUENCE [LARGE SCALE GENOMIC DNA]</scope>
    <source>
        <strain evidence="13 14">M1-105</strain>
    </source>
</reference>
<name>A0ABR3SHL8_9PEZI</name>
<comment type="cofactor">
    <cofactor evidence="1">
        <name>Zn(2+)</name>
        <dbReference type="ChEBI" id="CHEBI:29105"/>
    </cofactor>
</comment>
<dbReference type="PANTHER" id="PTHR12147:SF56">
    <property type="entry name" value="AMINOPEPTIDASE YDR415C-RELATED"/>
    <property type="match status" value="1"/>
</dbReference>
<keyword evidence="6 11" id="KW-0732">Signal</keyword>
<keyword evidence="7 11" id="KW-0378">Hydrolase</keyword>
<keyword evidence="4 11" id="KW-0645">Protease</keyword>
<organism evidence="13 14">
    <name type="scientific">Neofusicoccum ribis</name>
    <dbReference type="NCBI Taxonomy" id="45134"/>
    <lineage>
        <taxon>Eukaryota</taxon>
        <taxon>Fungi</taxon>
        <taxon>Dikarya</taxon>
        <taxon>Ascomycota</taxon>
        <taxon>Pezizomycotina</taxon>
        <taxon>Dothideomycetes</taxon>
        <taxon>Dothideomycetes incertae sedis</taxon>
        <taxon>Botryosphaeriales</taxon>
        <taxon>Botryosphaeriaceae</taxon>
        <taxon>Neofusicoccum</taxon>
    </lineage>
</organism>
<dbReference type="InterPro" id="IPR018247">
    <property type="entry name" value="EF_Hand_1_Ca_BS"/>
</dbReference>
<dbReference type="PROSITE" id="PS00018">
    <property type="entry name" value="EF_HAND_1"/>
    <property type="match status" value="1"/>
</dbReference>
<keyword evidence="9" id="KW-1015">Disulfide bond</keyword>
<sequence length="379" mass="40651">MKLSTLLAITAAAAVSARPALAPRADEVAEADKYLIKLSETEEKWVTEDEKWELRKQGINFFDKTYSQAASAETKVKRQAVSYPTTAKFTSAVNSLISSLSTSNMRTNLQGLVAFNNRYYRSTTGSQSATWLRDLVQDTIDAAGGGGTVAFFTHSSWSQNSIIATIPGQTDKTIVVGGHFDSINLNSPSSGRAPGADDDGSGSITNLEILKAYLASSEVRAGNAVNTVEFHWYAAEEAGLLGSQAIFDSYSSQGRNVIAMLNHDMTGYTAGMTNAGQTISLAVVTDYVNSALSNFVRLMIRTYTSLPITTSTCGYACSDHASATDAGFPSAYVFESPDAYSSPYIHTTSDTLSTVDFTHMLDHAKAGLGFVYELAFTSF</sequence>
<dbReference type="InterPro" id="IPR007484">
    <property type="entry name" value="Peptidase_M28"/>
</dbReference>
<dbReference type="SUPFAM" id="SSF53187">
    <property type="entry name" value="Zn-dependent exopeptidases"/>
    <property type="match status" value="1"/>
</dbReference>
<gene>
    <name evidence="13" type="primary">LAP1_2</name>
    <name evidence="13" type="ORF">SLS56_009627</name>
</gene>
<evidence type="ECO:0000256" key="7">
    <source>
        <dbReference type="ARBA" id="ARBA00022801"/>
    </source>
</evidence>
<evidence type="ECO:0000256" key="4">
    <source>
        <dbReference type="ARBA" id="ARBA00022670"/>
    </source>
</evidence>
<dbReference type="GO" id="GO:0004177">
    <property type="term" value="F:aminopeptidase activity"/>
    <property type="evidence" value="ECO:0007669"/>
    <property type="project" value="UniProtKB-KW"/>
</dbReference>
<protein>
    <recommendedName>
        <fullName evidence="11">Peptide hydrolase</fullName>
        <ecNumber evidence="11">3.4.-.-</ecNumber>
    </recommendedName>
</protein>
<feature type="chain" id="PRO_5044982906" description="Peptide hydrolase" evidence="11">
    <location>
        <begin position="18"/>
        <end position="379"/>
    </location>
</feature>
<keyword evidence="3 13" id="KW-0031">Aminopeptidase</keyword>
<keyword evidence="8 11" id="KW-0862">Zinc</keyword>
<dbReference type="Pfam" id="PF04389">
    <property type="entry name" value="Peptidase_M28"/>
    <property type="match status" value="1"/>
</dbReference>
<comment type="subunit">
    <text evidence="2">Monomer.</text>
</comment>
<evidence type="ECO:0000313" key="14">
    <source>
        <dbReference type="Proteomes" id="UP001521116"/>
    </source>
</evidence>
<evidence type="ECO:0000256" key="1">
    <source>
        <dbReference type="ARBA" id="ARBA00001947"/>
    </source>
</evidence>
<dbReference type="Gene3D" id="3.40.630.10">
    <property type="entry name" value="Zn peptidases"/>
    <property type="match status" value="1"/>
</dbReference>